<feature type="domain" description="Histidine kinase" evidence="8">
    <location>
        <begin position="356"/>
        <end position="441"/>
    </location>
</feature>
<keyword evidence="10" id="KW-1185">Reference proteome</keyword>
<comment type="catalytic activity">
    <reaction evidence="1">
        <text>ATP + protein L-histidine = ADP + protein N-phospho-L-histidine.</text>
        <dbReference type="EC" id="2.7.13.3"/>
    </reaction>
</comment>
<dbReference type="Gene3D" id="3.30.565.10">
    <property type="entry name" value="Histidine kinase-like ATPase, C-terminal domain"/>
    <property type="match status" value="1"/>
</dbReference>
<comment type="caution">
    <text evidence="9">The sequence shown here is derived from an EMBL/GenBank/DDBJ whole genome shotgun (WGS) entry which is preliminary data.</text>
</comment>
<keyword evidence="7" id="KW-0472">Membrane</keyword>
<dbReference type="AlphaFoldDB" id="A0AA41X2Z0"/>
<feature type="transmembrane region" description="Helical" evidence="7">
    <location>
        <begin position="166"/>
        <end position="185"/>
    </location>
</feature>
<dbReference type="GO" id="GO:0000160">
    <property type="term" value="P:phosphorelay signal transduction system"/>
    <property type="evidence" value="ECO:0007669"/>
    <property type="project" value="UniProtKB-KW"/>
</dbReference>
<dbReference type="InterPro" id="IPR050482">
    <property type="entry name" value="Sensor_HK_TwoCompSys"/>
</dbReference>
<evidence type="ECO:0000256" key="5">
    <source>
        <dbReference type="ARBA" id="ARBA00023012"/>
    </source>
</evidence>
<organism evidence="9 10">
    <name type="scientific">Opacimonas viscosa</name>
    <dbReference type="NCBI Taxonomy" id="2961944"/>
    <lineage>
        <taxon>Bacteria</taxon>
        <taxon>Pseudomonadati</taxon>
        <taxon>Pseudomonadota</taxon>
        <taxon>Gammaproteobacteria</taxon>
        <taxon>Alteromonadales</taxon>
        <taxon>Alteromonadaceae</taxon>
        <taxon>Opacimonas</taxon>
    </lineage>
</organism>
<evidence type="ECO:0000256" key="7">
    <source>
        <dbReference type="SAM" id="Phobius"/>
    </source>
</evidence>
<evidence type="ECO:0000313" key="10">
    <source>
        <dbReference type="Proteomes" id="UP001165413"/>
    </source>
</evidence>
<dbReference type="Proteomes" id="UP001165413">
    <property type="component" value="Unassembled WGS sequence"/>
</dbReference>
<feature type="transmembrane region" description="Helical" evidence="7">
    <location>
        <begin position="87"/>
        <end position="103"/>
    </location>
</feature>
<gene>
    <name evidence="9" type="ORF">NLF92_08120</name>
</gene>
<reference evidence="9" key="1">
    <citation type="submission" date="2022-07" db="EMBL/GenBank/DDBJ databases">
        <title>Characterization of the Novel Bacterium Alteromonas immobilis LMIT006 and Alteromonas gregis LMIT007.</title>
        <authorList>
            <person name="Lin X."/>
        </authorList>
    </citation>
    <scope>NUCLEOTIDE SEQUENCE</scope>
    <source>
        <strain evidence="9">LMIT007</strain>
    </source>
</reference>
<evidence type="ECO:0000313" key="9">
    <source>
        <dbReference type="EMBL" id="MCP3428912.1"/>
    </source>
</evidence>
<dbReference type="PROSITE" id="PS50109">
    <property type="entry name" value="HIS_KIN"/>
    <property type="match status" value="1"/>
</dbReference>
<feature type="transmembrane region" description="Helical" evidence="7">
    <location>
        <begin position="31"/>
        <end position="51"/>
    </location>
</feature>
<evidence type="ECO:0000256" key="2">
    <source>
        <dbReference type="ARBA" id="ARBA00012438"/>
    </source>
</evidence>
<dbReference type="GO" id="GO:0004673">
    <property type="term" value="F:protein histidine kinase activity"/>
    <property type="evidence" value="ECO:0007669"/>
    <property type="project" value="UniProtKB-EC"/>
</dbReference>
<evidence type="ECO:0000256" key="6">
    <source>
        <dbReference type="SAM" id="Coils"/>
    </source>
</evidence>
<keyword evidence="4" id="KW-0418">Kinase</keyword>
<keyword evidence="5" id="KW-0902">Two-component regulatory system</keyword>
<protein>
    <recommendedName>
        <fullName evidence="2">histidine kinase</fullName>
        <ecNumber evidence="2">2.7.13.3</ecNumber>
    </recommendedName>
</protein>
<keyword evidence="3" id="KW-0808">Transferase</keyword>
<dbReference type="Pfam" id="PF02518">
    <property type="entry name" value="HATPase_c"/>
    <property type="match status" value="1"/>
</dbReference>
<dbReference type="InterPro" id="IPR003594">
    <property type="entry name" value="HATPase_dom"/>
</dbReference>
<dbReference type="EMBL" id="JANATA010000013">
    <property type="protein sequence ID" value="MCP3428912.1"/>
    <property type="molecule type" value="Genomic_DNA"/>
</dbReference>
<dbReference type="PANTHER" id="PTHR24421:SF10">
    <property type="entry name" value="NITRATE_NITRITE SENSOR PROTEIN NARQ"/>
    <property type="match status" value="1"/>
</dbReference>
<dbReference type="InterPro" id="IPR036890">
    <property type="entry name" value="HATPase_C_sf"/>
</dbReference>
<evidence type="ECO:0000256" key="1">
    <source>
        <dbReference type="ARBA" id="ARBA00000085"/>
    </source>
</evidence>
<feature type="transmembrane region" description="Helical" evidence="7">
    <location>
        <begin position="63"/>
        <end position="81"/>
    </location>
</feature>
<dbReference type="SMART" id="SM00387">
    <property type="entry name" value="HATPase_c"/>
    <property type="match status" value="1"/>
</dbReference>
<sequence length="443" mass="50264">MLTYQLTIMALEGYATTTLVQNKDVLLLQTLFNISALFIATNTFFMGLMLYTNKVYPRWKIHNTSSLIIFSVALVAFGLLITGKDLISLFAPFLIVPSLWFCYKFRWWGLSTFVLIINLVVLAFPLFLAVKHSDLSLGDVNTWHTVSYSLLNDRLIQHTDFTFAQMIWFLLTFNLVALLINPLIYELDKIKKSIQDSQIEMVNSNDELKLVTENIKSLNQQLLSNDMAQGQRLTHELQQHVGSNLPELHHQLAWLEQNNPTADPAQFKKVSRFISHISHSIEEIVHWLHPKTLRENGLVKTLRSDYFAEKLKLRQIKYMCVVDGIGMSDNESLLMPDNSSNRPSEALLDENISLVLFRVVQEAVSNAIKYSKAENFIVNLTVLSDEVVLYIMDDGVGLESTETKGGFGLSGMANRVKTIGATFHIESYNGTKITVRIPINSAK</sequence>
<evidence type="ECO:0000259" key="8">
    <source>
        <dbReference type="PROSITE" id="PS50109"/>
    </source>
</evidence>
<keyword evidence="7" id="KW-1133">Transmembrane helix</keyword>
<dbReference type="RefSeq" id="WP_254100687.1">
    <property type="nucleotide sequence ID" value="NZ_JANATA010000013.1"/>
</dbReference>
<dbReference type="CDD" id="cd16917">
    <property type="entry name" value="HATPase_UhpB-NarQ-NarX-like"/>
    <property type="match status" value="1"/>
</dbReference>
<evidence type="ECO:0000256" key="3">
    <source>
        <dbReference type="ARBA" id="ARBA00022679"/>
    </source>
</evidence>
<dbReference type="EC" id="2.7.13.3" evidence="2"/>
<keyword evidence="6" id="KW-0175">Coiled coil</keyword>
<feature type="coiled-coil region" evidence="6">
    <location>
        <begin position="187"/>
        <end position="221"/>
    </location>
</feature>
<evidence type="ECO:0000256" key="4">
    <source>
        <dbReference type="ARBA" id="ARBA00022777"/>
    </source>
</evidence>
<keyword evidence="7" id="KW-0812">Transmembrane</keyword>
<dbReference type="InterPro" id="IPR005467">
    <property type="entry name" value="His_kinase_dom"/>
</dbReference>
<proteinExistence type="predicted"/>
<dbReference type="SUPFAM" id="SSF55874">
    <property type="entry name" value="ATPase domain of HSP90 chaperone/DNA topoisomerase II/histidine kinase"/>
    <property type="match status" value="1"/>
</dbReference>
<name>A0AA41X2Z0_9ALTE</name>
<feature type="transmembrane region" description="Helical" evidence="7">
    <location>
        <begin position="110"/>
        <end position="130"/>
    </location>
</feature>
<dbReference type="PANTHER" id="PTHR24421">
    <property type="entry name" value="NITRATE/NITRITE SENSOR PROTEIN NARX-RELATED"/>
    <property type="match status" value="1"/>
</dbReference>
<accession>A0AA41X2Z0</accession>